<accession>K2STC7</accession>
<organism evidence="2 3">
    <name type="scientific">Macrophomina phaseolina (strain MS6)</name>
    <name type="common">Charcoal rot fungus</name>
    <dbReference type="NCBI Taxonomy" id="1126212"/>
    <lineage>
        <taxon>Eukaryota</taxon>
        <taxon>Fungi</taxon>
        <taxon>Dikarya</taxon>
        <taxon>Ascomycota</taxon>
        <taxon>Pezizomycotina</taxon>
        <taxon>Dothideomycetes</taxon>
        <taxon>Dothideomycetes incertae sedis</taxon>
        <taxon>Botryosphaeriales</taxon>
        <taxon>Botryosphaeriaceae</taxon>
        <taxon>Macrophomina</taxon>
    </lineage>
</organism>
<comment type="caution">
    <text evidence="2">The sequence shown here is derived from an EMBL/GenBank/DDBJ whole genome shotgun (WGS) entry which is preliminary data.</text>
</comment>
<evidence type="ECO:0000256" key="1">
    <source>
        <dbReference type="SAM" id="MobiDB-lite"/>
    </source>
</evidence>
<feature type="compositionally biased region" description="Basic and acidic residues" evidence="1">
    <location>
        <begin position="71"/>
        <end position="83"/>
    </location>
</feature>
<dbReference type="EMBL" id="AHHD01000100">
    <property type="protein sequence ID" value="EKG19960.1"/>
    <property type="molecule type" value="Genomic_DNA"/>
</dbReference>
<evidence type="ECO:0000313" key="2">
    <source>
        <dbReference type="EMBL" id="EKG19960.1"/>
    </source>
</evidence>
<sequence length="135" mass="14795">MFRIRKCALGAPLQQLLTAPLRTGPRALSTSPLLHKEQMMGSNPKANQPDGISAQARKDSPNTDPQSNASQEEHKTGDDHPARQPDYQAKPTRSTGFESQDEVKGGKEGLGDRVDKQKGWDPQHERKRGEGVATD</sequence>
<dbReference type="HOGENOM" id="CLU_156019_1_0_1"/>
<protein>
    <submittedName>
        <fullName evidence="2">Uncharacterized protein</fullName>
    </submittedName>
</protein>
<reference evidence="2 3" key="1">
    <citation type="journal article" date="2012" name="BMC Genomics">
        <title>Tools to kill: Genome of one of the most destructive plant pathogenic fungi Macrophomina phaseolina.</title>
        <authorList>
            <person name="Islam M.S."/>
            <person name="Haque M.S."/>
            <person name="Islam M.M."/>
            <person name="Emdad E.M."/>
            <person name="Halim A."/>
            <person name="Hossen Q.M.M."/>
            <person name="Hossain M.Z."/>
            <person name="Ahmed B."/>
            <person name="Rahim S."/>
            <person name="Rahman M.S."/>
            <person name="Alam M.M."/>
            <person name="Hou S."/>
            <person name="Wan X."/>
            <person name="Saito J.A."/>
            <person name="Alam M."/>
        </authorList>
    </citation>
    <scope>NUCLEOTIDE SEQUENCE [LARGE SCALE GENOMIC DNA]</scope>
    <source>
        <strain evidence="2 3">MS6</strain>
    </source>
</reference>
<dbReference type="VEuPathDB" id="FungiDB:MPH_02690"/>
<name>K2STC7_MACPH</name>
<dbReference type="AlphaFoldDB" id="K2STC7"/>
<evidence type="ECO:0000313" key="3">
    <source>
        <dbReference type="Proteomes" id="UP000007129"/>
    </source>
</evidence>
<proteinExistence type="predicted"/>
<dbReference type="Proteomes" id="UP000007129">
    <property type="component" value="Unassembled WGS sequence"/>
</dbReference>
<gene>
    <name evidence="2" type="ORF">MPH_02690</name>
</gene>
<dbReference type="OrthoDB" id="3942045at2759"/>
<dbReference type="eggNOG" id="ENOG502T00V">
    <property type="taxonomic scope" value="Eukaryota"/>
</dbReference>
<dbReference type="InParanoid" id="K2STC7"/>
<feature type="compositionally biased region" description="Basic and acidic residues" evidence="1">
    <location>
        <begin position="101"/>
        <end position="135"/>
    </location>
</feature>
<feature type="region of interest" description="Disordered" evidence="1">
    <location>
        <begin position="18"/>
        <end position="135"/>
    </location>
</feature>